<evidence type="ECO:0000313" key="1">
    <source>
        <dbReference type="EMBL" id="AEH57208.1"/>
    </source>
</evidence>
<protein>
    <submittedName>
        <fullName evidence="1">Putative diacylglycerol glucosyltransferase</fullName>
    </submittedName>
</protein>
<dbReference type="GO" id="GO:0016740">
    <property type="term" value="F:transferase activity"/>
    <property type="evidence" value="ECO:0007669"/>
    <property type="project" value="UniProtKB-KW"/>
</dbReference>
<accession>G0XS40</accession>
<reference evidence="1" key="1">
    <citation type="journal article" date="2011" name="PLoS ONE">
        <title>Variation in tropical reef symbiont metagenomes defined by secondary metabolism.</title>
        <authorList>
            <person name="Donia M.S."/>
            <person name="Fricke W.F."/>
            <person name="Ravel J."/>
            <person name="Schmidt E.W."/>
        </authorList>
    </citation>
    <scope>NUCLEOTIDE SEQUENCE</scope>
</reference>
<dbReference type="EMBL" id="HQ407366">
    <property type="protein sequence ID" value="AEH57208.1"/>
    <property type="molecule type" value="Genomic_DNA"/>
</dbReference>
<dbReference type="AlphaFoldDB" id="G0XS40"/>
<sequence length="304" mass="35479">MAQKLAKDITPSIDSVRVADLLVTWKQERRRRFMIFSGFWIPVIEQYLQEIEIPDISIDLCHMDASISTSWKLYNTTHPAFRDIWFFNWEKKKLSYYFPISEDRIVPYEKRLNRFLIHGGGWGVGTYKNKIPELEQQGIKLDVIAYEPQDLENQIEENRYFMIDPEWKPWEKNDMGEHQFPPFGEVKDDGEIVFENNKLYPEVYSLIQQSRAIISKPGGATLIDSLSAATPLIWLDPYGEYENYNGLLWEALGFAISYQKWAESGYSIDLLEQLHQNLLQARAGLASYVDYYAKTHGLSSPSIR</sequence>
<keyword evidence="1" id="KW-0808">Transferase</keyword>
<proteinExistence type="predicted"/>
<gene>
    <name evidence="1" type="primary">prnR</name>
</gene>
<organism evidence="1">
    <name type="scientific">Prochloron didemni P1-Palau</name>
    <dbReference type="NCBI Taxonomy" id="910450"/>
    <lineage>
        <taxon>Bacteria</taxon>
        <taxon>Bacillati</taxon>
        <taxon>Cyanobacteriota</taxon>
        <taxon>Cyanophyceae</taxon>
        <taxon>Oscillatoriophycideae</taxon>
        <taxon>Chroococcales</taxon>
        <taxon>Prochloraceae</taxon>
        <taxon>Prochloron</taxon>
    </lineage>
</organism>
<name>G0XS40_PRODI</name>